<sequence length="47" mass="5176">MELSVGEVKNYTSTAVEKEEDNGTSEKLPIGAKKSLTIIGIKQDFEF</sequence>
<dbReference type="EMBL" id="LGST01000003">
    <property type="protein sequence ID" value="KNE02640.1"/>
    <property type="molecule type" value="Genomic_DNA"/>
</dbReference>
<dbReference type="VEuPathDB" id="FungiDB:QG37_00459"/>
<proteinExistence type="predicted"/>
<gene>
    <name evidence="2" type="ORF">QG37_00459</name>
</gene>
<evidence type="ECO:0000256" key="1">
    <source>
        <dbReference type="SAM" id="MobiDB-lite"/>
    </source>
</evidence>
<accession>A0A0L0P8V0</accession>
<evidence type="ECO:0000313" key="3">
    <source>
        <dbReference type="Proteomes" id="UP000037122"/>
    </source>
</evidence>
<dbReference type="Proteomes" id="UP000037122">
    <property type="component" value="Unassembled WGS sequence"/>
</dbReference>
<feature type="region of interest" description="Disordered" evidence="1">
    <location>
        <begin position="1"/>
        <end position="27"/>
    </location>
</feature>
<evidence type="ECO:0000313" key="2">
    <source>
        <dbReference type="EMBL" id="KNE02640.1"/>
    </source>
</evidence>
<comment type="caution">
    <text evidence="2">The sequence shown here is derived from an EMBL/GenBank/DDBJ whole genome shotgun (WGS) entry which is preliminary data.</text>
</comment>
<organism evidence="2 3">
    <name type="scientific">Candidozyma auris</name>
    <name type="common">Yeast</name>
    <name type="synonym">Candida auris</name>
    <dbReference type="NCBI Taxonomy" id="498019"/>
    <lineage>
        <taxon>Eukaryota</taxon>
        <taxon>Fungi</taxon>
        <taxon>Dikarya</taxon>
        <taxon>Ascomycota</taxon>
        <taxon>Saccharomycotina</taxon>
        <taxon>Pichiomycetes</taxon>
        <taxon>Metschnikowiaceae</taxon>
        <taxon>Candidozyma</taxon>
    </lineage>
</organism>
<name>A0A0L0P8V0_CANAR</name>
<protein>
    <submittedName>
        <fullName evidence="2">Uncharacterized protein</fullName>
    </submittedName>
</protein>
<dbReference type="AlphaFoldDB" id="A0A0L0P8V0"/>
<reference evidence="3" key="1">
    <citation type="journal article" date="2015" name="BMC Genomics">
        <title>Draft genome of a commonly misdiagnosed multidrug resistant pathogen Candida auris.</title>
        <authorList>
            <person name="Chatterjee S."/>
            <person name="Alampalli S.V."/>
            <person name="Nageshan R.K."/>
            <person name="Chettiar S.T."/>
            <person name="Joshi S."/>
            <person name="Tatu U.S."/>
        </authorList>
    </citation>
    <scope>NUCLEOTIDE SEQUENCE [LARGE SCALE GENOMIC DNA]</scope>
    <source>
        <strain evidence="3">6684</strain>
    </source>
</reference>